<organism evidence="2 3">
    <name type="scientific">Globodera pallida</name>
    <name type="common">Potato cyst nematode worm</name>
    <name type="synonym">Heterodera pallida</name>
    <dbReference type="NCBI Taxonomy" id="36090"/>
    <lineage>
        <taxon>Eukaryota</taxon>
        <taxon>Metazoa</taxon>
        <taxon>Ecdysozoa</taxon>
        <taxon>Nematoda</taxon>
        <taxon>Chromadorea</taxon>
        <taxon>Rhabditida</taxon>
        <taxon>Tylenchina</taxon>
        <taxon>Tylenchomorpha</taxon>
        <taxon>Tylenchoidea</taxon>
        <taxon>Heteroderidae</taxon>
        <taxon>Heteroderinae</taxon>
        <taxon>Globodera</taxon>
    </lineage>
</organism>
<reference evidence="2" key="2">
    <citation type="submission" date="2014-05" db="EMBL/GenBank/DDBJ databases">
        <title>The genome and life-stage specific transcriptomes of Globodera pallida elucidate key aspects of plant parasitism by a cyst nematode.</title>
        <authorList>
            <person name="Cotton J.A."/>
            <person name="Lilley C.J."/>
            <person name="Jones L.M."/>
            <person name="Kikuchi T."/>
            <person name="Reid A.J."/>
            <person name="Thorpe P."/>
            <person name="Tsai I.J."/>
            <person name="Beasley H."/>
            <person name="Blok V."/>
            <person name="Cock P.J.A."/>
            <person name="Van den Akker S.E."/>
            <person name="Holroyd N."/>
            <person name="Hunt M."/>
            <person name="Mantelin S."/>
            <person name="Naghra H."/>
            <person name="Pain A."/>
            <person name="Palomares-Rius J.E."/>
            <person name="Zarowiecki M."/>
            <person name="Berriman M."/>
            <person name="Jones J.T."/>
            <person name="Urwin P.E."/>
        </authorList>
    </citation>
    <scope>NUCLEOTIDE SEQUENCE [LARGE SCALE GENOMIC DNA]</scope>
    <source>
        <strain evidence="2">Lindley</strain>
    </source>
</reference>
<feature type="compositionally biased region" description="Polar residues" evidence="1">
    <location>
        <begin position="1"/>
        <end position="10"/>
    </location>
</feature>
<name>A0A183BTD2_GLOPA</name>
<evidence type="ECO:0000256" key="1">
    <source>
        <dbReference type="SAM" id="MobiDB-lite"/>
    </source>
</evidence>
<reference evidence="3" key="3">
    <citation type="submission" date="2016-06" db="UniProtKB">
        <authorList>
            <consortium name="WormBaseParasite"/>
        </authorList>
    </citation>
    <scope>IDENTIFICATION</scope>
</reference>
<reference evidence="2" key="1">
    <citation type="submission" date="2013-12" db="EMBL/GenBank/DDBJ databases">
        <authorList>
            <person name="Aslett M."/>
        </authorList>
    </citation>
    <scope>NUCLEOTIDE SEQUENCE [LARGE SCALE GENOMIC DNA]</scope>
    <source>
        <strain evidence="2">Lindley</strain>
    </source>
</reference>
<accession>A0A183BTD2</accession>
<dbReference type="WBParaSite" id="GPLIN_000386800">
    <property type="protein sequence ID" value="GPLIN_000386800"/>
    <property type="gene ID" value="GPLIN_000386800"/>
</dbReference>
<proteinExistence type="predicted"/>
<evidence type="ECO:0000313" key="3">
    <source>
        <dbReference type="WBParaSite" id="GPLIN_000386800"/>
    </source>
</evidence>
<feature type="region of interest" description="Disordered" evidence="1">
    <location>
        <begin position="1"/>
        <end position="46"/>
    </location>
</feature>
<sequence>MSSSNRQQIYYQGRHHQQQSQQNRIGGLSLSSSHHQMGPASPHQDHHQVVVVSGSGQCTGCVADYHSSCGCPSCESKNLGTLGHETSLSDHEQQLYSYMDQGQLDDDDEGIVHEFTTDSGERHVVIMTKNDEQQQEGVISLQER</sequence>
<dbReference type="AlphaFoldDB" id="A0A183BTD2"/>
<dbReference type="Proteomes" id="UP000050741">
    <property type="component" value="Unassembled WGS sequence"/>
</dbReference>
<keyword evidence="2" id="KW-1185">Reference proteome</keyword>
<evidence type="ECO:0000313" key="2">
    <source>
        <dbReference type="Proteomes" id="UP000050741"/>
    </source>
</evidence>
<protein>
    <submittedName>
        <fullName evidence="3">Nuclear receptor domain-containing protein</fullName>
    </submittedName>
</protein>